<name>A0AA38XJ08_9EURO</name>
<keyword evidence="1" id="KW-0472">Membrane</keyword>
<feature type="transmembrane region" description="Helical" evidence="1">
    <location>
        <begin position="153"/>
        <end position="176"/>
    </location>
</feature>
<dbReference type="EMBL" id="JAPDRK010000003">
    <property type="protein sequence ID" value="KAJ9614326.1"/>
    <property type="molecule type" value="Genomic_DNA"/>
</dbReference>
<keyword evidence="1" id="KW-1133">Transmembrane helix</keyword>
<evidence type="ECO:0000256" key="1">
    <source>
        <dbReference type="SAM" id="Phobius"/>
    </source>
</evidence>
<keyword evidence="3" id="KW-1185">Reference proteome</keyword>
<keyword evidence="1" id="KW-0812">Transmembrane</keyword>
<evidence type="ECO:0000313" key="3">
    <source>
        <dbReference type="Proteomes" id="UP001172673"/>
    </source>
</evidence>
<dbReference type="Proteomes" id="UP001172673">
    <property type="component" value="Unassembled WGS sequence"/>
</dbReference>
<accession>A0AA38XJ08</accession>
<dbReference type="AlphaFoldDB" id="A0AA38XJ08"/>
<feature type="transmembrane region" description="Helical" evidence="1">
    <location>
        <begin position="83"/>
        <end position="104"/>
    </location>
</feature>
<proteinExistence type="predicted"/>
<gene>
    <name evidence="2" type="ORF">H2200_002462</name>
</gene>
<organism evidence="2 3">
    <name type="scientific">Cladophialophora chaetospira</name>
    <dbReference type="NCBI Taxonomy" id="386627"/>
    <lineage>
        <taxon>Eukaryota</taxon>
        <taxon>Fungi</taxon>
        <taxon>Dikarya</taxon>
        <taxon>Ascomycota</taxon>
        <taxon>Pezizomycotina</taxon>
        <taxon>Eurotiomycetes</taxon>
        <taxon>Chaetothyriomycetidae</taxon>
        <taxon>Chaetothyriales</taxon>
        <taxon>Herpotrichiellaceae</taxon>
        <taxon>Cladophialophora</taxon>
    </lineage>
</organism>
<feature type="transmembrane region" description="Helical" evidence="1">
    <location>
        <begin position="41"/>
        <end position="63"/>
    </location>
</feature>
<comment type="caution">
    <text evidence="2">The sequence shown here is derived from an EMBL/GenBank/DDBJ whole genome shotgun (WGS) entry which is preliminary data.</text>
</comment>
<evidence type="ECO:0000313" key="2">
    <source>
        <dbReference type="EMBL" id="KAJ9614326.1"/>
    </source>
</evidence>
<protein>
    <submittedName>
        <fullName evidence="2">Uncharacterized protein</fullName>
    </submittedName>
</protein>
<reference evidence="2" key="1">
    <citation type="submission" date="2022-10" db="EMBL/GenBank/DDBJ databases">
        <title>Culturing micro-colonial fungi from biological soil crusts in the Mojave desert and describing Neophaeococcomyces mojavensis, and introducing the new genera and species Taxawa tesnikishii.</title>
        <authorList>
            <person name="Kurbessoian T."/>
            <person name="Stajich J.E."/>
        </authorList>
    </citation>
    <scope>NUCLEOTIDE SEQUENCE</scope>
    <source>
        <strain evidence="2">TK_41</strain>
    </source>
</reference>
<sequence length="696" mass="77116">MRQHIRVAASLTGTILRGLKAQVLSQYTEERTKVAIYRHRGIALLHALVHLPALTAAMLLITWNIGGHYVGSMPAVVSTSLQFAAKIFELLMQMSLATILLEIVRRCMIFTDSLTFGGMLAASRITDISYLWSLDFWGSLTAKNRKGWRNRGLLCFVPVAVLLAALVGPSGAVLLIPRPTRYPSSAALLFTAQQEALFPIAVGVEQMSIFHDDDFNFELQQLIPAANPPVRDASDDKYVLGPVPPMMTFYIQDSRWQAGSGAQRQATVAYNNPTFPAMFWASIGNKLIASSVQGLFWKEEDLEGSTVALQPLVRLTGGHPASVSVSGLTDGNGLNSTSFDIWGPRSQQITYAEVLSGVTWPKAAVKAFDGQGNHSTVLVTISPEISPDVTTISNSWAIQSMTLDAVWVPSTYNASTNRVSAPLMPKVLRADGDWLNKQLDDNDGDSIPPGMFSTDGPFHSRSELIRIDKRWAQSLCDNITDRFTPNYLVLTAGFALGLSNLGMTNLDFNLPNETWYNGVYVYQYDLSFDYNGSRPQMRQELIQYVKSNHLWNRYDYILAFLGFDWTDPSKLTQLIYHTYADGHAYSCNEITVKLSLAVISTYVFIVTVYLFWTLGSGETGTSWDSVSELVLLALNSERPGPKVGYEKTSAGASTVATFREEVRVMSNDRGTLEMVFKKDGRDQLPGYTRVKVNKEY</sequence>